<feature type="non-terminal residue" evidence="2">
    <location>
        <position position="274"/>
    </location>
</feature>
<evidence type="ECO:0000256" key="1">
    <source>
        <dbReference type="SAM" id="MobiDB-lite"/>
    </source>
</evidence>
<feature type="compositionally biased region" description="Polar residues" evidence="1">
    <location>
        <begin position="42"/>
        <end position="55"/>
    </location>
</feature>
<reference evidence="2 3" key="1">
    <citation type="submission" date="2015-08" db="EMBL/GenBank/DDBJ databases">
        <title>Next Generation Sequencing and Analysis of the Genome of Puccinia sorghi L Schw, the Causal Agent of Maize Common Rust.</title>
        <authorList>
            <person name="Rochi L."/>
            <person name="Burguener G."/>
            <person name="Darino M."/>
            <person name="Turjanski A."/>
            <person name="Kreff E."/>
            <person name="Dieguez M.J."/>
            <person name="Sacco F."/>
        </authorList>
    </citation>
    <scope>NUCLEOTIDE SEQUENCE [LARGE SCALE GENOMIC DNA]</scope>
    <source>
        <strain evidence="2 3">RO10H11247</strain>
    </source>
</reference>
<name>A0A0L6UFJ2_9BASI</name>
<accession>A0A0L6UFJ2</accession>
<evidence type="ECO:0000313" key="2">
    <source>
        <dbReference type="EMBL" id="KNZ46550.1"/>
    </source>
</evidence>
<evidence type="ECO:0000313" key="3">
    <source>
        <dbReference type="Proteomes" id="UP000037035"/>
    </source>
</evidence>
<feature type="compositionally biased region" description="Polar residues" evidence="1">
    <location>
        <begin position="24"/>
        <end position="33"/>
    </location>
</feature>
<dbReference type="OrthoDB" id="5552562at2759"/>
<sequence>QSHHPSTSLDSYDGQGTHPKTGHRGNSPTNSGPPQCHGWPTKSHSPSCPQPHGASQTITLQWDPWHHFQVFCWPDWPPSCTYPKCFPTKNSKVVRTWTKSSMGNQWWPCGTSARLELCRHTQDFNQHAHTMGWADTPLMSLYQHGLKEKIQLAVVMSNIEFYSLRSMKAMALKAGQTIEVIQQDHPATLSPVPVPKAPSNQLSGAKQSRQVQQNLCFFGCQVGHISSGCLNGVGNPKTAYKPHLPLGSPNFRWKSIVSTPTPAPVAPPRFLKTR</sequence>
<protein>
    <submittedName>
        <fullName evidence="2">Uncharacterized protein</fullName>
    </submittedName>
</protein>
<keyword evidence="3" id="KW-1185">Reference proteome</keyword>
<dbReference type="Proteomes" id="UP000037035">
    <property type="component" value="Unassembled WGS sequence"/>
</dbReference>
<dbReference type="EMBL" id="LAVV01012579">
    <property type="protein sequence ID" value="KNZ46550.1"/>
    <property type="molecule type" value="Genomic_DNA"/>
</dbReference>
<feature type="compositionally biased region" description="Polar residues" evidence="1">
    <location>
        <begin position="1"/>
        <end position="10"/>
    </location>
</feature>
<comment type="caution">
    <text evidence="2">The sequence shown here is derived from an EMBL/GenBank/DDBJ whole genome shotgun (WGS) entry which is preliminary data.</text>
</comment>
<organism evidence="2 3">
    <name type="scientific">Puccinia sorghi</name>
    <dbReference type="NCBI Taxonomy" id="27349"/>
    <lineage>
        <taxon>Eukaryota</taxon>
        <taxon>Fungi</taxon>
        <taxon>Dikarya</taxon>
        <taxon>Basidiomycota</taxon>
        <taxon>Pucciniomycotina</taxon>
        <taxon>Pucciniomycetes</taxon>
        <taxon>Pucciniales</taxon>
        <taxon>Pucciniaceae</taxon>
        <taxon>Puccinia</taxon>
    </lineage>
</organism>
<dbReference type="AlphaFoldDB" id="A0A0L6UFJ2"/>
<feature type="region of interest" description="Disordered" evidence="1">
    <location>
        <begin position="1"/>
        <end position="55"/>
    </location>
</feature>
<dbReference type="VEuPathDB" id="FungiDB:VP01_7176g1"/>
<gene>
    <name evidence="2" type="ORF">VP01_7176g1</name>
</gene>
<proteinExistence type="predicted"/>
<feature type="non-terminal residue" evidence="2">
    <location>
        <position position="1"/>
    </location>
</feature>